<dbReference type="WBParaSite" id="ACAC_0000306001-mRNA-1">
    <property type="protein sequence ID" value="ACAC_0000306001-mRNA-1"/>
    <property type="gene ID" value="ACAC_0000306001"/>
</dbReference>
<evidence type="ECO:0000259" key="1">
    <source>
        <dbReference type="PROSITE" id="PS50878"/>
    </source>
</evidence>
<name>A0A0K0CZC0_ANGCA</name>
<dbReference type="InterPro" id="IPR000477">
    <property type="entry name" value="RT_dom"/>
</dbReference>
<feature type="domain" description="Reverse transcriptase" evidence="1">
    <location>
        <begin position="1"/>
        <end position="79"/>
    </location>
</feature>
<accession>A0A0K0CZC0</accession>
<reference evidence="3" key="2">
    <citation type="submission" date="2017-02" db="UniProtKB">
        <authorList>
            <consortium name="WormBaseParasite"/>
        </authorList>
    </citation>
    <scope>IDENTIFICATION</scope>
</reference>
<evidence type="ECO:0000313" key="2">
    <source>
        <dbReference type="Proteomes" id="UP000035642"/>
    </source>
</evidence>
<organism evidence="2 3">
    <name type="scientific">Angiostrongylus cantonensis</name>
    <name type="common">Rat lungworm</name>
    <dbReference type="NCBI Taxonomy" id="6313"/>
    <lineage>
        <taxon>Eukaryota</taxon>
        <taxon>Metazoa</taxon>
        <taxon>Ecdysozoa</taxon>
        <taxon>Nematoda</taxon>
        <taxon>Chromadorea</taxon>
        <taxon>Rhabditida</taxon>
        <taxon>Rhabditina</taxon>
        <taxon>Rhabditomorpha</taxon>
        <taxon>Strongyloidea</taxon>
        <taxon>Metastrongylidae</taxon>
        <taxon>Angiostrongylus</taxon>
    </lineage>
</organism>
<proteinExistence type="predicted"/>
<sequence length="84" mass="9243">MVGDYTIRFADDIILITPNTTQAEGMLADFDNVCGKISLRLNLTETMFMRNGLVSCAPLTLNGTNISDSSSYVYLGQEINMLND</sequence>
<dbReference type="AlphaFoldDB" id="A0A0K0CZC0"/>
<evidence type="ECO:0000313" key="3">
    <source>
        <dbReference type="WBParaSite" id="ACAC_0000306001-mRNA-1"/>
    </source>
</evidence>
<protein>
    <submittedName>
        <fullName evidence="3">Reverse transcriptase domain-containing protein</fullName>
    </submittedName>
</protein>
<dbReference type="Proteomes" id="UP000035642">
    <property type="component" value="Unassembled WGS sequence"/>
</dbReference>
<keyword evidence="2" id="KW-1185">Reference proteome</keyword>
<dbReference type="PROSITE" id="PS50878">
    <property type="entry name" value="RT_POL"/>
    <property type="match status" value="1"/>
</dbReference>
<reference evidence="2" key="1">
    <citation type="submission" date="2012-09" db="EMBL/GenBank/DDBJ databases">
        <authorList>
            <person name="Martin A.A."/>
        </authorList>
    </citation>
    <scope>NUCLEOTIDE SEQUENCE</scope>
</reference>